<dbReference type="SUPFAM" id="SSF82693">
    <property type="entry name" value="Multidrug efflux transporter AcrB pore domain, PN1, PN2, PC1 and PC2 subdomains"/>
    <property type="match status" value="1"/>
</dbReference>
<keyword evidence="1" id="KW-0472">Membrane</keyword>
<evidence type="ECO:0000256" key="1">
    <source>
        <dbReference type="SAM" id="Phobius"/>
    </source>
</evidence>
<organism evidence="2 3">
    <name type="scientific">Ahrensia kielensis</name>
    <dbReference type="NCBI Taxonomy" id="76980"/>
    <lineage>
        <taxon>Bacteria</taxon>
        <taxon>Pseudomonadati</taxon>
        <taxon>Pseudomonadota</taxon>
        <taxon>Alphaproteobacteria</taxon>
        <taxon>Hyphomicrobiales</taxon>
        <taxon>Ahrensiaceae</taxon>
        <taxon>Ahrensia</taxon>
    </lineage>
</organism>
<feature type="transmembrane region" description="Helical" evidence="1">
    <location>
        <begin position="645"/>
        <end position="664"/>
    </location>
</feature>
<sequence>MLALGLAASDVNNQLRQTNIDMGSGSGNLAGQEYSIRTLGSVKTIEELAARPLTMSSGRTVRLGQIGKVFYGSNEVTSFALLDGQPVVSFSVYRATGASDLDAGDAAKEQIAKISQSYPNSNFTLINDATVYTQDNYVNAMDTLYEGAALAIIVVLVFLKNWRATLITAVALPLSVIPTFIVMHYLGFSLNTVSLLGITLVTGILVDDAIVEIENIVRHIQMGKPAYEASEEAAVEIGLTVIAISFTIVAVFVPVSFMSGIAGQYFKQFGLTVAVAVLFSLLVARLITPMMAAYFLKDGLAPEVEKDGTIMRSYMGILKWTLHNRTITLILGLSIFGASVFSTTLLPKEFVPAADTGQAIISLELPPGSTLDQTRQAARDVSRRVADIPEVKSLFVDGNQKDSKASITLDFGSKSDRVRSLNAITQDAEALIKDVPDIRVKLLNESGARDIQLSVLGDSVEAASKAALELANQMSGLASIKNASTSASIVRPEIQITPKPELAAELGVTLSALASTIRIATIGDSGNNAAKFNTGERQLPIIVRMEEKVRNDLFLMSGIRIPSTKGTSVPLGVIADVALSTGPSSIERYDRQYRTSVEADLAEGALLGPATESIYALSIVLNMPEGTAIQSGGDAEAMGEVFSQFGYAMGAGLLLVYVVLVLLFSSFLTPVTILLSLPLAIGGAIFALYLNGSAIGLSVIIGFLMLMGIVTKNAIMLVEFALVAMENGVKCDAAMLDAGHKRARPIIMTTIAMTAGMIPSALAMGAGGEFRAPMAIAVIGGLLLSTLLSLLFVPSLFSVVNGLGVKVRRGLVAVLGVNQPEKKTL</sequence>
<proteinExistence type="predicted"/>
<dbReference type="PANTHER" id="PTHR32063">
    <property type="match status" value="1"/>
</dbReference>
<dbReference type="SUPFAM" id="SSF82866">
    <property type="entry name" value="Multidrug efflux transporter AcrB transmembrane domain"/>
    <property type="match status" value="2"/>
</dbReference>
<keyword evidence="1" id="KW-0812">Transmembrane</keyword>
<protein>
    <submittedName>
        <fullName evidence="2">Efflux RND transporter permease subunit</fullName>
    </submittedName>
</protein>
<dbReference type="Pfam" id="PF00873">
    <property type="entry name" value="ACR_tran"/>
    <property type="match status" value="1"/>
</dbReference>
<name>A0ABU9T1P0_9HYPH</name>
<dbReference type="Gene3D" id="3.30.70.1440">
    <property type="entry name" value="Multidrug efflux transporter AcrB pore domain"/>
    <property type="match status" value="1"/>
</dbReference>
<dbReference type="PRINTS" id="PR00702">
    <property type="entry name" value="ACRIFLAVINRP"/>
</dbReference>
<feature type="transmembrane region" description="Helical" evidence="1">
    <location>
        <begin position="746"/>
        <end position="768"/>
    </location>
</feature>
<dbReference type="PANTHER" id="PTHR32063:SF77">
    <property type="entry name" value="ACR FAMILY TRANSPORT PROTEIN"/>
    <property type="match status" value="1"/>
</dbReference>
<feature type="transmembrane region" description="Helical" evidence="1">
    <location>
        <begin position="695"/>
        <end position="725"/>
    </location>
</feature>
<feature type="transmembrane region" description="Helical" evidence="1">
    <location>
        <begin position="774"/>
        <end position="800"/>
    </location>
</feature>
<comment type="caution">
    <text evidence="2">The sequence shown here is derived from an EMBL/GenBank/DDBJ whole genome shotgun (WGS) entry which is preliminary data.</text>
</comment>
<dbReference type="InterPro" id="IPR027463">
    <property type="entry name" value="AcrB_DN_DC_subdom"/>
</dbReference>
<dbReference type="EMBL" id="JBBMQO010000001">
    <property type="protein sequence ID" value="MEM5500041.1"/>
    <property type="molecule type" value="Genomic_DNA"/>
</dbReference>
<evidence type="ECO:0000313" key="3">
    <source>
        <dbReference type="Proteomes" id="UP001477870"/>
    </source>
</evidence>
<reference evidence="2 3" key="1">
    <citation type="submission" date="2024-03" db="EMBL/GenBank/DDBJ databases">
        <title>Community enrichment and isolation of bacterial strains for fucoidan degradation.</title>
        <authorList>
            <person name="Sichert A."/>
        </authorList>
    </citation>
    <scope>NUCLEOTIDE SEQUENCE [LARGE SCALE GENOMIC DNA]</scope>
    <source>
        <strain evidence="2 3">AS62</strain>
    </source>
</reference>
<feature type="transmembrane region" description="Helical" evidence="1">
    <location>
        <begin position="234"/>
        <end position="257"/>
    </location>
</feature>
<feature type="transmembrane region" description="Helical" evidence="1">
    <location>
        <begin position="327"/>
        <end position="346"/>
    </location>
</feature>
<feature type="transmembrane region" description="Helical" evidence="1">
    <location>
        <begin position="166"/>
        <end position="187"/>
    </location>
</feature>
<dbReference type="Gene3D" id="3.30.70.1320">
    <property type="entry name" value="Multidrug efflux transporter AcrB pore domain like"/>
    <property type="match status" value="1"/>
</dbReference>
<keyword evidence="3" id="KW-1185">Reference proteome</keyword>
<gene>
    <name evidence="2" type="ORF">WNY59_00410</name>
</gene>
<evidence type="ECO:0000313" key="2">
    <source>
        <dbReference type="EMBL" id="MEM5500041.1"/>
    </source>
</evidence>
<feature type="transmembrane region" description="Helical" evidence="1">
    <location>
        <begin position="143"/>
        <end position="159"/>
    </location>
</feature>
<dbReference type="SUPFAM" id="SSF82714">
    <property type="entry name" value="Multidrug efflux transporter AcrB TolC docking domain, DN and DC subdomains"/>
    <property type="match status" value="2"/>
</dbReference>
<dbReference type="Proteomes" id="UP001477870">
    <property type="component" value="Unassembled WGS sequence"/>
</dbReference>
<feature type="transmembrane region" description="Helical" evidence="1">
    <location>
        <begin position="269"/>
        <end position="287"/>
    </location>
</feature>
<dbReference type="Gene3D" id="3.30.2090.10">
    <property type="entry name" value="Multidrug efflux transporter AcrB TolC docking domain, DN and DC subdomains"/>
    <property type="match status" value="2"/>
</dbReference>
<dbReference type="Gene3D" id="1.20.1640.10">
    <property type="entry name" value="Multidrug efflux transporter AcrB transmembrane domain"/>
    <property type="match status" value="2"/>
</dbReference>
<dbReference type="InterPro" id="IPR001036">
    <property type="entry name" value="Acrflvin-R"/>
</dbReference>
<dbReference type="Gene3D" id="3.30.70.1430">
    <property type="entry name" value="Multidrug efflux transporter AcrB pore domain"/>
    <property type="match status" value="1"/>
</dbReference>
<keyword evidence="1" id="KW-1133">Transmembrane helix</keyword>
<accession>A0ABU9T1P0</accession>